<sequence>MTAEPFVSFQRREGILRVEVEGHSSLANTVNYWHAIEDEVRREPVPAIMLIDNLRGPELTAEHWRGLVEALSGHGLEAVRIAHVKPRGLQQIEYCELYAREAGFQSRVFDSEVTARLWLRYGEG</sequence>
<gene>
    <name evidence="1" type="ORF">I8J32_016220</name>
</gene>
<keyword evidence="2" id="KW-1185">Reference proteome</keyword>
<dbReference type="RefSeq" id="WP_200613583.1">
    <property type="nucleotide sequence ID" value="NZ_CP071518.1"/>
</dbReference>
<reference evidence="1 2" key="1">
    <citation type="submission" date="2021-03" db="EMBL/GenBank/DDBJ databases">
        <title>Lysobacter sp. nov. isolated from soil of gangwondo yeongwol, south Korea.</title>
        <authorList>
            <person name="Kim K.R."/>
            <person name="Kim K.H."/>
            <person name="Jeon C.O."/>
        </authorList>
    </citation>
    <scope>NUCLEOTIDE SEQUENCE [LARGE SCALE GENOMIC DNA]</scope>
    <source>
        <strain evidence="1 2">R19</strain>
    </source>
</reference>
<proteinExistence type="predicted"/>
<dbReference type="KEGG" id="lsf:I8J32_016220"/>
<dbReference type="EMBL" id="CP071518">
    <property type="protein sequence ID" value="QSX78207.1"/>
    <property type="molecule type" value="Genomic_DNA"/>
</dbReference>
<dbReference type="Proteomes" id="UP000639274">
    <property type="component" value="Chromosome"/>
</dbReference>
<evidence type="ECO:0000313" key="2">
    <source>
        <dbReference type="Proteomes" id="UP000639274"/>
    </source>
</evidence>
<name>A0A974XYN3_9GAMM</name>
<accession>A0A974XYN3</accession>
<dbReference type="AlphaFoldDB" id="A0A974XYN3"/>
<protein>
    <submittedName>
        <fullName evidence="1">Uncharacterized protein</fullName>
    </submittedName>
</protein>
<organism evidence="1 2">
    <name type="scientific">Agrilutibacter solisilvae</name>
    <dbReference type="NCBI Taxonomy" id="2763317"/>
    <lineage>
        <taxon>Bacteria</taxon>
        <taxon>Pseudomonadati</taxon>
        <taxon>Pseudomonadota</taxon>
        <taxon>Gammaproteobacteria</taxon>
        <taxon>Lysobacterales</taxon>
        <taxon>Lysobacteraceae</taxon>
        <taxon>Agrilutibacter</taxon>
    </lineage>
</organism>
<evidence type="ECO:0000313" key="1">
    <source>
        <dbReference type="EMBL" id="QSX78207.1"/>
    </source>
</evidence>